<dbReference type="AlphaFoldDB" id="A0A0B2UE68"/>
<accession>A0A0B2UE68</accession>
<dbReference type="RefSeq" id="XP_014563413.1">
    <property type="nucleotide sequence ID" value="XM_014707927.1"/>
</dbReference>
<dbReference type="Proteomes" id="UP000031056">
    <property type="component" value="Unassembled WGS sequence"/>
</dbReference>
<protein>
    <submittedName>
        <fullName evidence="1">Uncharacterized protein</fullName>
    </submittedName>
</protein>
<evidence type="ECO:0000313" key="2">
    <source>
        <dbReference type="Proteomes" id="UP000031056"/>
    </source>
</evidence>
<organism evidence="1 2">
    <name type="scientific">Ordospora colligata OC4</name>
    <dbReference type="NCBI Taxonomy" id="1354746"/>
    <lineage>
        <taxon>Eukaryota</taxon>
        <taxon>Fungi</taxon>
        <taxon>Fungi incertae sedis</taxon>
        <taxon>Microsporidia</taxon>
        <taxon>Ordosporidae</taxon>
        <taxon>Ordospora</taxon>
    </lineage>
</organism>
<sequence>MPVKEKETLVDDIKLDLLNIRAMVLEADDISRLDECDFRKLAWIYKNPQQQVIFIRKMHNQIIQEVLKFLFEGRNIEAVINICILYEIYDSQDRMIDIEMQLEWIEAINQHLHSIEKKVEKDVFHHGLGVWDFMRSINAIRICITPFPEDDQCLMALEDELCQISNALDRFEAEGEFNNDLDGYVEDANEK</sequence>
<proteinExistence type="predicted"/>
<keyword evidence="2" id="KW-1185">Reference proteome</keyword>
<reference evidence="1 2" key="1">
    <citation type="journal article" date="2014" name="MBio">
        <title>The Ordospora colligata genome; evolution of extreme reduction in microsporidia and host-to-parasite horizontal gene transfer.</title>
        <authorList>
            <person name="Pombert J.-F."/>
            <person name="Haag K.L."/>
            <person name="Beidas S."/>
            <person name="Ebert D."/>
            <person name="Keeling P.J."/>
        </authorList>
    </citation>
    <scope>NUCLEOTIDE SEQUENCE [LARGE SCALE GENOMIC DNA]</scope>
    <source>
        <strain evidence="1 2">OC4</strain>
    </source>
</reference>
<dbReference type="VEuPathDB" id="MicrosporidiaDB:M896_081070"/>
<dbReference type="OrthoDB" id="2189208at2759"/>
<dbReference type="EMBL" id="JOKQ01000008">
    <property type="protein sequence ID" value="KHN69371.1"/>
    <property type="molecule type" value="Genomic_DNA"/>
</dbReference>
<gene>
    <name evidence="1" type="ORF">M896_081070</name>
</gene>
<dbReference type="InParanoid" id="A0A0B2UE68"/>
<dbReference type="GeneID" id="26262147"/>
<comment type="caution">
    <text evidence="1">The sequence shown here is derived from an EMBL/GenBank/DDBJ whole genome shotgun (WGS) entry which is preliminary data.</text>
</comment>
<dbReference type="HOGENOM" id="CLU_1481976_0_0_1"/>
<evidence type="ECO:0000313" key="1">
    <source>
        <dbReference type="EMBL" id="KHN69371.1"/>
    </source>
</evidence>
<name>A0A0B2UE68_9MICR</name>